<keyword evidence="1" id="KW-0479">Metal-binding</keyword>
<feature type="region of interest" description="Disordered" evidence="2">
    <location>
        <begin position="1"/>
        <end position="67"/>
    </location>
</feature>
<dbReference type="SMART" id="SM00355">
    <property type="entry name" value="ZnF_C2H2"/>
    <property type="match status" value="2"/>
</dbReference>
<dbReference type="EMBL" id="JAADJG010000505">
    <property type="protein sequence ID" value="KAF4445665.1"/>
    <property type="molecule type" value="Genomic_DNA"/>
</dbReference>
<dbReference type="GO" id="GO:0008270">
    <property type="term" value="F:zinc ion binding"/>
    <property type="evidence" value="ECO:0007669"/>
    <property type="project" value="UniProtKB-KW"/>
</dbReference>
<dbReference type="InterPro" id="IPR013087">
    <property type="entry name" value="Znf_C2H2_type"/>
</dbReference>
<protein>
    <recommendedName>
        <fullName evidence="3">C2H2-type domain-containing protein</fullName>
    </recommendedName>
</protein>
<feature type="compositionally biased region" description="Polar residues" evidence="2">
    <location>
        <begin position="117"/>
        <end position="130"/>
    </location>
</feature>
<evidence type="ECO:0000256" key="1">
    <source>
        <dbReference type="PROSITE-ProRule" id="PRU00042"/>
    </source>
</evidence>
<evidence type="ECO:0000259" key="3">
    <source>
        <dbReference type="PROSITE" id="PS50157"/>
    </source>
</evidence>
<reference evidence="4" key="1">
    <citation type="submission" date="2020-01" db="EMBL/GenBank/DDBJ databases">
        <title>Identification and distribution of gene clusters putatively required for synthesis of sphingolipid metabolism inhibitors in phylogenetically diverse species of the filamentous fungus Fusarium.</title>
        <authorList>
            <person name="Kim H.-S."/>
            <person name="Busman M."/>
            <person name="Brown D.W."/>
            <person name="Divon H."/>
            <person name="Uhlig S."/>
            <person name="Proctor R.H."/>
        </authorList>
    </citation>
    <scope>NUCLEOTIDE SEQUENCE</scope>
    <source>
        <strain evidence="4">NRRL 53441</strain>
    </source>
</reference>
<keyword evidence="1" id="KW-0862">Zinc</keyword>
<proteinExistence type="predicted"/>
<evidence type="ECO:0000313" key="4">
    <source>
        <dbReference type="EMBL" id="KAF4445665.1"/>
    </source>
</evidence>
<feature type="domain" description="C2H2-type" evidence="3">
    <location>
        <begin position="963"/>
        <end position="986"/>
    </location>
</feature>
<name>A0A8H4NS41_9HYPO</name>
<sequence length="991" mass="110784">MSIKLKQVSMRSAKASWPANRRGLPAESSPPSPQTAREPAHSSARAACPHRVDSERGATRTGVGGSRAAEDLGRALTEVDGLFAGLKYLDATEPESGTSRRPFHQDNLALELDSLCTSAPASNPQDSQPYNPDPKVQARENAWSSIRTVRDGMQVLWEHFVNIAHDLNLPAVNHIHNEYEDAKGLRQAGVFAFRNTLTGPAPNDLTKIFAFCSLSNVVSRLLYARERLVKGDILAGIRLWLDALEREDEREAFKKLAERLWPEAQDHLHFMDLGFDEPTQKLATSLRRGGTPFSVQSTYTYSTSPNTIGLGLQSSAIYGQSTKTYAYQQTSPSDLNSTLDFDNIDPLFLNTQALNISPDYAQQLFSLANEEFNFAAVFSAPPICFPDPLPAPCQWVDSGPGQSLDFDMNTLGGTPPWSTMYQSNVGSPIAISSGQEQYDQSLSSTPTGTDTLKLLRETSLFTAVLKYIRDNSKFWEKLAGCGLVSKDLRSILAWGQERSRDKKRIHASYIQPLLSEKYTRDRPSRGILSVVESFFDWGLLQNIEDIKHYMESMAGLLFHSQTACQEFCDWFHGVQESPKPPSPTSKPPTTRKRLSCDEPGCDYTSVRPWNMERHRLKVHPSREEHITDPTILQSLTALTPMLFLQSELERYWTRFISIDSSQALPTLQPDLENLLRSFRHSTQLCEKAIITLQNVLMGASPHTLDAIFSLCSLSYITSCCLQINGKPGYYDICFDTNAWQSTISDPIQRSVFNHLASILWSFTPTPIPTSSAALYPAAPSTPGLSSSFVPQITLNQTSSSELGFIEDYMPLNHFPELFSGLEHKQHPWITLRESASMSNMIYFLKECEELLNIFSGDGVTTKDPYSRIAFYREGPETKDYLNLCIQRLREDNSFQEPSTSAILCIAERFVDLAYLQTIEELRAYALMIGKVILPTKRAFATFCESVFASTSFIKRPSISSPKVPCGVCGKEYAKKSNMTRHAKEKHGPNTC</sequence>
<gene>
    <name evidence="4" type="ORF">F53441_10614</name>
</gene>
<keyword evidence="1" id="KW-0863">Zinc-finger</keyword>
<dbReference type="PROSITE" id="PS00028">
    <property type="entry name" value="ZINC_FINGER_C2H2_1"/>
    <property type="match status" value="1"/>
</dbReference>
<evidence type="ECO:0000256" key="2">
    <source>
        <dbReference type="SAM" id="MobiDB-lite"/>
    </source>
</evidence>
<dbReference type="OrthoDB" id="5100145at2759"/>
<dbReference type="AlphaFoldDB" id="A0A8H4NS41"/>
<evidence type="ECO:0000313" key="5">
    <source>
        <dbReference type="Proteomes" id="UP000605986"/>
    </source>
</evidence>
<comment type="caution">
    <text evidence="4">The sequence shown here is derived from an EMBL/GenBank/DDBJ whole genome shotgun (WGS) entry which is preliminary data.</text>
</comment>
<dbReference type="Proteomes" id="UP000605986">
    <property type="component" value="Unassembled WGS sequence"/>
</dbReference>
<organism evidence="4 5">
    <name type="scientific">Fusarium austroafricanum</name>
    <dbReference type="NCBI Taxonomy" id="2364996"/>
    <lineage>
        <taxon>Eukaryota</taxon>
        <taxon>Fungi</taxon>
        <taxon>Dikarya</taxon>
        <taxon>Ascomycota</taxon>
        <taxon>Pezizomycotina</taxon>
        <taxon>Sordariomycetes</taxon>
        <taxon>Hypocreomycetidae</taxon>
        <taxon>Hypocreales</taxon>
        <taxon>Nectriaceae</taxon>
        <taxon>Fusarium</taxon>
        <taxon>Fusarium concolor species complex</taxon>
    </lineage>
</organism>
<accession>A0A8H4NS41</accession>
<feature type="region of interest" description="Disordered" evidence="2">
    <location>
        <begin position="117"/>
        <end position="138"/>
    </location>
</feature>
<dbReference type="PROSITE" id="PS50157">
    <property type="entry name" value="ZINC_FINGER_C2H2_2"/>
    <property type="match status" value="1"/>
</dbReference>
<keyword evidence="5" id="KW-1185">Reference proteome</keyword>